<feature type="domain" description="APCDD1" evidence="13">
    <location>
        <begin position="300"/>
        <end position="489"/>
    </location>
</feature>
<keyword evidence="4 11" id="KW-0812">Transmembrane</keyword>
<dbReference type="InterPro" id="IPR042425">
    <property type="entry name" value="APCDD1"/>
</dbReference>
<feature type="signal peptide" evidence="12">
    <location>
        <begin position="1"/>
        <end position="42"/>
    </location>
</feature>
<dbReference type="GO" id="GO:0017147">
    <property type="term" value="F:Wnt-protein binding"/>
    <property type="evidence" value="ECO:0007669"/>
    <property type="project" value="InterPro"/>
</dbReference>
<accession>A0A8T2JCX1</accession>
<protein>
    <recommendedName>
        <fullName evidence="9">Protein APCDD1</fullName>
    </recommendedName>
</protein>
<gene>
    <name evidence="14" type="ORF">GDO86_011116</name>
</gene>
<keyword evidence="6 11" id="KW-0472">Membrane</keyword>
<dbReference type="SMART" id="SM01352">
    <property type="entry name" value="APCDDC"/>
    <property type="match status" value="2"/>
</dbReference>
<evidence type="ECO:0000256" key="5">
    <source>
        <dbReference type="ARBA" id="ARBA00022729"/>
    </source>
</evidence>
<feature type="region of interest" description="Disordered" evidence="10">
    <location>
        <begin position="454"/>
        <end position="474"/>
    </location>
</feature>
<evidence type="ECO:0000256" key="11">
    <source>
        <dbReference type="SAM" id="Phobius"/>
    </source>
</evidence>
<evidence type="ECO:0000256" key="3">
    <source>
        <dbReference type="ARBA" id="ARBA00022687"/>
    </source>
</evidence>
<evidence type="ECO:0000256" key="10">
    <source>
        <dbReference type="SAM" id="MobiDB-lite"/>
    </source>
</evidence>
<evidence type="ECO:0000256" key="2">
    <source>
        <dbReference type="ARBA" id="ARBA00022475"/>
    </source>
</evidence>
<dbReference type="PANTHER" id="PTHR31021:SF2">
    <property type="entry name" value="PROTEIN APCDD1"/>
    <property type="match status" value="1"/>
</dbReference>
<keyword evidence="15" id="KW-1185">Reference proteome</keyword>
<dbReference type="Pfam" id="PF14921">
    <property type="entry name" value="APCDDC"/>
    <property type="match status" value="2"/>
</dbReference>
<evidence type="ECO:0000256" key="1">
    <source>
        <dbReference type="ARBA" id="ARBA00004251"/>
    </source>
</evidence>
<evidence type="ECO:0000256" key="6">
    <source>
        <dbReference type="ARBA" id="ARBA00023136"/>
    </source>
</evidence>
<evidence type="ECO:0000313" key="15">
    <source>
        <dbReference type="Proteomes" id="UP000812440"/>
    </source>
</evidence>
<keyword evidence="2" id="KW-1003">Cell membrane</keyword>
<proteinExistence type="inferred from homology"/>
<dbReference type="OrthoDB" id="5985602at2759"/>
<sequence length="532" mass="60781">MSQFWIVGLSAIDTTMRSLPITNLALCLFPLITLLGVRENSAVTVPDNRINPQPMEKSTWSMSKEFHCPHMLKHLHNGARVTVQMPPNIEGHWVSTGCEVRSGPEFLTRFYRFYNNNTFKAYQYYYGNNHCTNPTYTLVIRGKVRLRQASWIIRGGTEADYQLHNVQIISHSSAMAKKLTWLVNNTCPGFIPGDLPWEHDVSYDLWKEESSFKCTKALNYAMHELQLIRVEKQYTHHNLENVVEELFLGDIHTDPSQRMYYRPSSYQPPLQNAKSCNQNCISCRIIFRSDEHHPPILPPKADLPIGLMGEWVSQRCEVRPEVLFLTRHFIFNDSNHTWEGLYYHYSDPICKHPTFTIYAKGRYSRGIHSSKVMGGTEFVFKVNHMKVTPMDFATASLLNVFNGDECGAEGSWKVGVEQDVTHTNGCVALGIKLPHTEYELFRMEQDSRGRYLLFNGQRPSDGSSPDKPERRATSYQVPLVQCVSGSLKTEGEHNGQQKAGSQNSAAGHSFLYLFSIIYLVFICTLLHLEVLG</sequence>
<keyword evidence="3" id="KW-0879">Wnt signaling pathway</keyword>
<reference evidence="14" key="1">
    <citation type="thesis" date="2020" institute="ProQuest LLC" country="789 East Eisenhower Parkway, Ann Arbor, MI, USA">
        <title>Comparative Genomics and Chromosome Evolution.</title>
        <authorList>
            <person name="Mudd A.B."/>
        </authorList>
    </citation>
    <scope>NUCLEOTIDE SEQUENCE</scope>
    <source>
        <strain evidence="14">Female2</strain>
        <tissue evidence="14">Blood</tissue>
    </source>
</reference>
<dbReference type="GO" id="GO:0016055">
    <property type="term" value="P:Wnt signaling pathway"/>
    <property type="evidence" value="ECO:0007669"/>
    <property type="project" value="UniProtKB-KW"/>
</dbReference>
<feature type="chain" id="PRO_5035894130" description="Protein APCDD1" evidence="12">
    <location>
        <begin position="43"/>
        <end position="532"/>
    </location>
</feature>
<dbReference type="InterPro" id="IPR029405">
    <property type="entry name" value="APCDD1_dom"/>
</dbReference>
<evidence type="ECO:0000256" key="9">
    <source>
        <dbReference type="ARBA" id="ARBA00040474"/>
    </source>
</evidence>
<evidence type="ECO:0000256" key="12">
    <source>
        <dbReference type="SAM" id="SignalP"/>
    </source>
</evidence>
<comment type="subcellular location">
    <subcellularLocation>
        <location evidence="1">Cell membrane</location>
        <topology evidence="1">Single-pass type I membrane protein</topology>
    </subcellularLocation>
</comment>
<name>A0A8T2JCX1_9PIPI</name>
<evidence type="ECO:0000256" key="7">
    <source>
        <dbReference type="ARBA" id="ARBA00023180"/>
    </source>
</evidence>
<dbReference type="AlphaFoldDB" id="A0A8T2JCX1"/>
<dbReference type="GO" id="GO:0005886">
    <property type="term" value="C:plasma membrane"/>
    <property type="evidence" value="ECO:0007669"/>
    <property type="project" value="UniProtKB-SubCell"/>
</dbReference>
<feature type="transmembrane region" description="Helical" evidence="11">
    <location>
        <begin position="510"/>
        <end position="528"/>
    </location>
</feature>
<evidence type="ECO:0000256" key="8">
    <source>
        <dbReference type="ARBA" id="ARBA00038384"/>
    </source>
</evidence>
<keyword evidence="7" id="KW-0325">Glycoprotein</keyword>
<feature type="domain" description="APCDD1" evidence="13">
    <location>
        <begin position="67"/>
        <end position="299"/>
    </location>
</feature>
<organism evidence="14 15">
    <name type="scientific">Hymenochirus boettgeri</name>
    <name type="common">Congo dwarf clawed frog</name>
    <dbReference type="NCBI Taxonomy" id="247094"/>
    <lineage>
        <taxon>Eukaryota</taxon>
        <taxon>Metazoa</taxon>
        <taxon>Chordata</taxon>
        <taxon>Craniata</taxon>
        <taxon>Vertebrata</taxon>
        <taxon>Euteleostomi</taxon>
        <taxon>Amphibia</taxon>
        <taxon>Batrachia</taxon>
        <taxon>Anura</taxon>
        <taxon>Pipoidea</taxon>
        <taxon>Pipidae</taxon>
        <taxon>Pipinae</taxon>
        <taxon>Hymenochirus</taxon>
    </lineage>
</organism>
<comment type="caution">
    <text evidence="14">The sequence shown here is derived from an EMBL/GenBank/DDBJ whole genome shotgun (WGS) entry which is preliminary data.</text>
</comment>
<evidence type="ECO:0000259" key="13">
    <source>
        <dbReference type="SMART" id="SM01352"/>
    </source>
</evidence>
<comment type="similarity">
    <text evidence="8">Belongs to the APCDD1 family.</text>
</comment>
<dbReference type="Proteomes" id="UP000812440">
    <property type="component" value="Chromosome 6"/>
</dbReference>
<evidence type="ECO:0000313" key="14">
    <source>
        <dbReference type="EMBL" id="KAG8442192.1"/>
    </source>
</evidence>
<dbReference type="EMBL" id="JAACNH010000005">
    <property type="protein sequence ID" value="KAG8442192.1"/>
    <property type="molecule type" value="Genomic_DNA"/>
</dbReference>
<dbReference type="GO" id="GO:0030178">
    <property type="term" value="P:negative regulation of Wnt signaling pathway"/>
    <property type="evidence" value="ECO:0007669"/>
    <property type="project" value="InterPro"/>
</dbReference>
<keyword evidence="11" id="KW-1133">Transmembrane helix</keyword>
<evidence type="ECO:0000256" key="4">
    <source>
        <dbReference type="ARBA" id="ARBA00022692"/>
    </source>
</evidence>
<keyword evidence="5 12" id="KW-0732">Signal</keyword>
<dbReference type="PANTHER" id="PTHR31021">
    <property type="entry name" value="ADENOMATOSIS POLYPOSIS COLI DOWN-REGULATED 1"/>
    <property type="match status" value="1"/>
</dbReference>